<feature type="domain" description="HTH merR-type" evidence="1">
    <location>
        <begin position="16"/>
        <end position="59"/>
    </location>
</feature>
<dbReference type="AlphaFoldDB" id="A0A0F9CF90"/>
<dbReference type="GO" id="GO:0003677">
    <property type="term" value="F:DNA binding"/>
    <property type="evidence" value="ECO:0007669"/>
    <property type="project" value="InterPro"/>
</dbReference>
<protein>
    <recommendedName>
        <fullName evidence="1">HTH merR-type domain-containing protein</fullName>
    </recommendedName>
</protein>
<evidence type="ECO:0000259" key="1">
    <source>
        <dbReference type="PROSITE" id="PS50937"/>
    </source>
</evidence>
<dbReference type="PROSITE" id="PS50937">
    <property type="entry name" value="HTH_MERR_2"/>
    <property type="match status" value="1"/>
</dbReference>
<reference evidence="2" key="1">
    <citation type="journal article" date="2015" name="Nature">
        <title>Complex archaea that bridge the gap between prokaryotes and eukaryotes.</title>
        <authorList>
            <person name="Spang A."/>
            <person name="Saw J.H."/>
            <person name="Jorgensen S.L."/>
            <person name="Zaremba-Niedzwiedzka K."/>
            <person name="Martijn J."/>
            <person name="Lind A.E."/>
            <person name="van Eijk R."/>
            <person name="Schleper C."/>
            <person name="Guy L."/>
            <person name="Ettema T.J."/>
        </authorList>
    </citation>
    <scope>NUCLEOTIDE SEQUENCE</scope>
</reference>
<dbReference type="InterPro" id="IPR000551">
    <property type="entry name" value="MerR-type_HTH_dom"/>
</dbReference>
<proteinExistence type="predicted"/>
<dbReference type="GO" id="GO:0006355">
    <property type="term" value="P:regulation of DNA-templated transcription"/>
    <property type="evidence" value="ECO:0007669"/>
    <property type="project" value="InterPro"/>
</dbReference>
<dbReference type="NCBIfam" id="TIGR01764">
    <property type="entry name" value="excise"/>
    <property type="match status" value="1"/>
</dbReference>
<dbReference type="Gene3D" id="1.10.1660.10">
    <property type="match status" value="1"/>
</dbReference>
<dbReference type="Pfam" id="PF12728">
    <property type="entry name" value="HTH_17"/>
    <property type="match status" value="1"/>
</dbReference>
<dbReference type="SUPFAM" id="SSF46955">
    <property type="entry name" value="Putative DNA-binding domain"/>
    <property type="match status" value="1"/>
</dbReference>
<organism evidence="2">
    <name type="scientific">marine sediment metagenome</name>
    <dbReference type="NCBI Taxonomy" id="412755"/>
    <lineage>
        <taxon>unclassified sequences</taxon>
        <taxon>metagenomes</taxon>
        <taxon>ecological metagenomes</taxon>
    </lineage>
</organism>
<evidence type="ECO:0000313" key="2">
    <source>
        <dbReference type="EMBL" id="KKL25102.1"/>
    </source>
</evidence>
<name>A0A0F9CF90_9ZZZZ</name>
<sequence>MVDRFRDTTDSFATRWITLGQACKLLGVNESTLRRWADAGHVRSFRTPGGHRRFSEEDLHGLVSGRGGGGGEPYSSLGQLALTRIRRRLSQGHTQAPWYTSISEEDRERLRPLGRRLVGVVSEYMTKGARRSHLIDEAREVGHEYGRELVRDSLGIRDAVEAFTFFRKGLDDSAMELAQKNDLSAEEAVEVWELLSNLADQVLLAIAETYEGAKTTAVSG</sequence>
<dbReference type="InterPro" id="IPR041657">
    <property type="entry name" value="HTH_17"/>
</dbReference>
<dbReference type="CDD" id="cd04762">
    <property type="entry name" value="HTH_MerR-trunc"/>
    <property type="match status" value="1"/>
</dbReference>
<accession>A0A0F9CF90</accession>
<dbReference type="InterPro" id="IPR009061">
    <property type="entry name" value="DNA-bd_dom_put_sf"/>
</dbReference>
<dbReference type="EMBL" id="LAZR01036340">
    <property type="protein sequence ID" value="KKL25102.1"/>
    <property type="molecule type" value="Genomic_DNA"/>
</dbReference>
<comment type="caution">
    <text evidence="2">The sequence shown here is derived from an EMBL/GenBank/DDBJ whole genome shotgun (WGS) entry which is preliminary data.</text>
</comment>
<dbReference type="InterPro" id="IPR010093">
    <property type="entry name" value="SinI_DNA-bd"/>
</dbReference>
<gene>
    <name evidence="2" type="ORF">LCGC14_2408700</name>
</gene>